<dbReference type="InterPro" id="IPR006564">
    <property type="entry name" value="Znf_PMZ"/>
</dbReference>
<name>A0ABR2ESU8_9ROSI</name>
<accession>A0ABR2ESU8</accession>
<evidence type="ECO:0000256" key="2">
    <source>
        <dbReference type="ARBA" id="ARBA00022771"/>
    </source>
</evidence>
<keyword evidence="1" id="KW-0479">Metal-binding</keyword>
<evidence type="ECO:0000313" key="6">
    <source>
        <dbReference type="EMBL" id="KAK8565106.1"/>
    </source>
</evidence>
<proteinExistence type="predicted"/>
<evidence type="ECO:0000256" key="3">
    <source>
        <dbReference type="ARBA" id="ARBA00022833"/>
    </source>
</evidence>
<dbReference type="PROSITE" id="PS50966">
    <property type="entry name" value="ZF_SWIM"/>
    <property type="match status" value="1"/>
</dbReference>
<protein>
    <recommendedName>
        <fullName evidence="5">SWIM-type domain-containing protein</fullName>
    </recommendedName>
</protein>
<organism evidence="6 7">
    <name type="scientific">Hibiscus sabdariffa</name>
    <name type="common">roselle</name>
    <dbReference type="NCBI Taxonomy" id="183260"/>
    <lineage>
        <taxon>Eukaryota</taxon>
        <taxon>Viridiplantae</taxon>
        <taxon>Streptophyta</taxon>
        <taxon>Embryophyta</taxon>
        <taxon>Tracheophyta</taxon>
        <taxon>Spermatophyta</taxon>
        <taxon>Magnoliopsida</taxon>
        <taxon>eudicotyledons</taxon>
        <taxon>Gunneridae</taxon>
        <taxon>Pentapetalae</taxon>
        <taxon>rosids</taxon>
        <taxon>malvids</taxon>
        <taxon>Malvales</taxon>
        <taxon>Malvaceae</taxon>
        <taxon>Malvoideae</taxon>
        <taxon>Hibiscus</taxon>
    </lineage>
</organism>
<dbReference type="SMART" id="SM00575">
    <property type="entry name" value="ZnF_PMZ"/>
    <property type="match status" value="1"/>
</dbReference>
<keyword evidence="2 4" id="KW-0863">Zinc-finger</keyword>
<evidence type="ECO:0000256" key="1">
    <source>
        <dbReference type="ARBA" id="ARBA00022723"/>
    </source>
</evidence>
<gene>
    <name evidence="6" type="ORF">V6N12_058681</name>
</gene>
<evidence type="ECO:0000313" key="7">
    <source>
        <dbReference type="Proteomes" id="UP001472677"/>
    </source>
</evidence>
<dbReference type="Pfam" id="PF04434">
    <property type="entry name" value="SWIM"/>
    <property type="match status" value="1"/>
</dbReference>
<keyword evidence="7" id="KW-1185">Reference proteome</keyword>
<dbReference type="Proteomes" id="UP001472677">
    <property type="component" value="Unassembled WGS sequence"/>
</dbReference>
<dbReference type="EMBL" id="JBBPBM010000010">
    <property type="protein sequence ID" value="KAK8565106.1"/>
    <property type="molecule type" value="Genomic_DNA"/>
</dbReference>
<reference evidence="6 7" key="1">
    <citation type="journal article" date="2024" name="G3 (Bethesda)">
        <title>Genome assembly of Hibiscus sabdariffa L. provides insights into metabolisms of medicinal natural products.</title>
        <authorList>
            <person name="Kim T."/>
        </authorList>
    </citation>
    <scope>NUCLEOTIDE SEQUENCE [LARGE SCALE GENOMIC DNA]</scope>
    <source>
        <strain evidence="6">TK-2024</strain>
        <tissue evidence="6">Old leaves</tissue>
    </source>
</reference>
<dbReference type="InterPro" id="IPR007527">
    <property type="entry name" value="Znf_SWIM"/>
</dbReference>
<keyword evidence="3" id="KW-0862">Zinc</keyword>
<evidence type="ECO:0000259" key="5">
    <source>
        <dbReference type="PROSITE" id="PS50966"/>
    </source>
</evidence>
<comment type="caution">
    <text evidence="6">The sequence shown here is derived from an EMBL/GenBank/DDBJ whole genome shotgun (WGS) entry which is preliminary data.</text>
</comment>
<sequence length="143" mass="16244">MSRSGIVFRVLEIPRHLQGYDPTSYHVNLAEKWCDCGYFQALKSPCQHAIAACSNSRRDYKNLVDPVYFLHSVCKVYEMEFPAIGKKSFCARLNPAPCRWRGRQQLHPPTPYTTPHVAEFVGPTDQATCRRGRHGTVAFGLLC</sequence>
<feature type="domain" description="SWIM-type" evidence="5">
    <location>
        <begin position="25"/>
        <end position="57"/>
    </location>
</feature>
<evidence type="ECO:0000256" key="4">
    <source>
        <dbReference type="PROSITE-ProRule" id="PRU00325"/>
    </source>
</evidence>